<dbReference type="Proteomes" id="UP001237642">
    <property type="component" value="Unassembled WGS sequence"/>
</dbReference>
<keyword evidence="2" id="KW-1185">Reference proteome</keyword>
<sequence length="131" mass="14957">MVLDDFSTLWTISGEFEKTAYVFARLTKKGASMRREHYIRKAGCGTWCGRTSRMNIMDMTGEIIGKKRLMGFEINDVTALGDGIDLNKVGFWKMYEISLCGHDDYFVCQIIHDTSKKAKVFNVPRTSLNNL</sequence>
<accession>A0AAD8IWP1</accession>
<dbReference type="GO" id="GO:0006355">
    <property type="term" value="P:regulation of DNA-templated transcription"/>
    <property type="evidence" value="ECO:0007669"/>
    <property type="project" value="InterPro"/>
</dbReference>
<dbReference type="EMBL" id="JAUIZM010000003">
    <property type="protein sequence ID" value="KAK1392624.1"/>
    <property type="molecule type" value="Genomic_DNA"/>
</dbReference>
<dbReference type="AlphaFoldDB" id="A0AAD8IWP1"/>
<proteinExistence type="predicted"/>
<name>A0AAD8IWP1_9APIA</name>
<evidence type="ECO:0000313" key="1">
    <source>
        <dbReference type="EMBL" id="KAK1392624.1"/>
    </source>
</evidence>
<reference evidence="1" key="1">
    <citation type="submission" date="2023-02" db="EMBL/GenBank/DDBJ databases">
        <title>Genome of toxic invasive species Heracleum sosnowskyi carries increased number of genes despite the absence of recent whole-genome duplications.</title>
        <authorList>
            <person name="Schelkunov M."/>
            <person name="Shtratnikova V."/>
            <person name="Makarenko M."/>
            <person name="Klepikova A."/>
            <person name="Omelchenko D."/>
            <person name="Novikova G."/>
            <person name="Obukhova E."/>
            <person name="Bogdanov V."/>
            <person name="Penin A."/>
            <person name="Logacheva M."/>
        </authorList>
    </citation>
    <scope>NUCLEOTIDE SEQUENCE</scope>
    <source>
        <strain evidence="1">Hsosn_3</strain>
        <tissue evidence="1">Leaf</tissue>
    </source>
</reference>
<comment type="caution">
    <text evidence="1">The sequence shown here is derived from an EMBL/GenBank/DDBJ whole genome shotgun (WGS) entry which is preliminary data.</text>
</comment>
<dbReference type="GO" id="GO:0003677">
    <property type="term" value="F:DNA binding"/>
    <property type="evidence" value="ECO:0007669"/>
    <property type="project" value="InterPro"/>
</dbReference>
<organism evidence="1 2">
    <name type="scientific">Heracleum sosnowskyi</name>
    <dbReference type="NCBI Taxonomy" id="360622"/>
    <lineage>
        <taxon>Eukaryota</taxon>
        <taxon>Viridiplantae</taxon>
        <taxon>Streptophyta</taxon>
        <taxon>Embryophyta</taxon>
        <taxon>Tracheophyta</taxon>
        <taxon>Spermatophyta</taxon>
        <taxon>Magnoliopsida</taxon>
        <taxon>eudicotyledons</taxon>
        <taxon>Gunneridae</taxon>
        <taxon>Pentapetalae</taxon>
        <taxon>asterids</taxon>
        <taxon>campanulids</taxon>
        <taxon>Apiales</taxon>
        <taxon>Apiaceae</taxon>
        <taxon>Apioideae</taxon>
        <taxon>apioid superclade</taxon>
        <taxon>Tordylieae</taxon>
        <taxon>Tordyliinae</taxon>
        <taxon>Heracleum</taxon>
    </lineage>
</organism>
<dbReference type="SUPFAM" id="SSF101941">
    <property type="entry name" value="NAC domain"/>
    <property type="match status" value="1"/>
</dbReference>
<gene>
    <name evidence="1" type="ORF">POM88_011680</name>
</gene>
<evidence type="ECO:0000313" key="2">
    <source>
        <dbReference type="Proteomes" id="UP001237642"/>
    </source>
</evidence>
<dbReference type="Gene3D" id="2.170.150.80">
    <property type="entry name" value="NAC domain"/>
    <property type="match status" value="1"/>
</dbReference>
<dbReference type="InterPro" id="IPR036093">
    <property type="entry name" value="NAC_dom_sf"/>
</dbReference>
<reference evidence="1" key="2">
    <citation type="submission" date="2023-05" db="EMBL/GenBank/DDBJ databases">
        <authorList>
            <person name="Schelkunov M.I."/>
        </authorList>
    </citation>
    <scope>NUCLEOTIDE SEQUENCE</scope>
    <source>
        <strain evidence="1">Hsosn_3</strain>
        <tissue evidence="1">Leaf</tissue>
    </source>
</reference>
<protein>
    <submittedName>
        <fullName evidence="1">Uncharacterized protein</fullName>
    </submittedName>
</protein>